<evidence type="ECO:0000313" key="4">
    <source>
        <dbReference type="Proteomes" id="UP001151760"/>
    </source>
</evidence>
<reference evidence="2" key="2">
    <citation type="submission" date="2022-01" db="EMBL/GenBank/DDBJ databases">
        <authorList>
            <person name="Yamashiro T."/>
            <person name="Shiraishi A."/>
            <person name="Satake H."/>
            <person name="Nakayama K."/>
        </authorList>
    </citation>
    <scope>NUCLEOTIDE SEQUENCE</scope>
</reference>
<keyword evidence="1" id="KW-0472">Membrane</keyword>
<organism evidence="2 4">
    <name type="scientific">Tanacetum coccineum</name>
    <dbReference type="NCBI Taxonomy" id="301880"/>
    <lineage>
        <taxon>Eukaryota</taxon>
        <taxon>Viridiplantae</taxon>
        <taxon>Streptophyta</taxon>
        <taxon>Embryophyta</taxon>
        <taxon>Tracheophyta</taxon>
        <taxon>Spermatophyta</taxon>
        <taxon>Magnoliopsida</taxon>
        <taxon>eudicotyledons</taxon>
        <taxon>Gunneridae</taxon>
        <taxon>Pentapetalae</taxon>
        <taxon>asterids</taxon>
        <taxon>campanulids</taxon>
        <taxon>Asterales</taxon>
        <taxon>Asteraceae</taxon>
        <taxon>Asteroideae</taxon>
        <taxon>Anthemideae</taxon>
        <taxon>Anthemidinae</taxon>
        <taxon>Tanacetum</taxon>
    </lineage>
</organism>
<evidence type="ECO:0000313" key="2">
    <source>
        <dbReference type="EMBL" id="GJS68114.1"/>
    </source>
</evidence>
<protein>
    <recommendedName>
        <fullName evidence="5">NADH dehydrogenase subunit 6</fullName>
    </recommendedName>
</protein>
<evidence type="ECO:0008006" key="5">
    <source>
        <dbReference type="Google" id="ProtNLM"/>
    </source>
</evidence>
<sequence>MSVVYVDVGFVVVATICGSALVVGRGVCFRVSENLLVWCMELGVSGGGFVEWFVLFVVVLPLWALVGSVWELTLGGSVQLRGDNVGILFGIVYIGFLGLHTLPGCGFDLERLPVAVVEPALLDLVWCVLVLGLRGLVSLSLSGGSPLGVLPAQLSGSSYFLCVYMK</sequence>
<evidence type="ECO:0000256" key="1">
    <source>
        <dbReference type="SAM" id="Phobius"/>
    </source>
</evidence>
<dbReference type="EMBL" id="BQNB010009767">
    <property type="protein sequence ID" value="GJS68114.1"/>
    <property type="molecule type" value="Genomic_DNA"/>
</dbReference>
<dbReference type="EMBL" id="BQNB010011176">
    <property type="protein sequence ID" value="GJS87165.1"/>
    <property type="molecule type" value="Genomic_DNA"/>
</dbReference>
<proteinExistence type="predicted"/>
<evidence type="ECO:0000313" key="3">
    <source>
        <dbReference type="EMBL" id="GJS87165.1"/>
    </source>
</evidence>
<reference evidence="2" key="1">
    <citation type="journal article" date="2022" name="Int. J. Mol. Sci.">
        <title>Draft Genome of Tanacetum Coccineum: Genomic Comparison of Closely Related Tanacetum-Family Plants.</title>
        <authorList>
            <person name="Yamashiro T."/>
            <person name="Shiraishi A."/>
            <person name="Nakayama K."/>
            <person name="Satake H."/>
        </authorList>
    </citation>
    <scope>NUCLEOTIDE SEQUENCE</scope>
</reference>
<accession>A0ABQ4XS30</accession>
<feature type="transmembrane region" description="Helical" evidence="1">
    <location>
        <begin position="121"/>
        <end position="141"/>
    </location>
</feature>
<feature type="transmembrane region" description="Helical" evidence="1">
    <location>
        <begin position="35"/>
        <end position="65"/>
    </location>
</feature>
<feature type="transmembrane region" description="Helical" evidence="1">
    <location>
        <begin position="85"/>
        <end position="109"/>
    </location>
</feature>
<name>A0ABQ4XS30_9ASTR</name>
<gene>
    <name evidence="2" type="ORF">Tco_0682679</name>
    <name evidence="3" type="ORF">Tco_0769801</name>
</gene>
<feature type="transmembrane region" description="Helical" evidence="1">
    <location>
        <begin position="6"/>
        <end position="23"/>
    </location>
</feature>
<keyword evidence="1" id="KW-0812">Transmembrane</keyword>
<keyword evidence="4" id="KW-1185">Reference proteome</keyword>
<dbReference type="Proteomes" id="UP001151760">
    <property type="component" value="Unassembled WGS sequence"/>
</dbReference>
<keyword evidence="1" id="KW-1133">Transmembrane helix</keyword>
<comment type="caution">
    <text evidence="2">The sequence shown here is derived from an EMBL/GenBank/DDBJ whole genome shotgun (WGS) entry which is preliminary data.</text>
</comment>